<evidence type="ECO:0000313" key="2">
    <source>
        <dbReference type="EMBL" id="CAK9021976.1"/>
    </source>
</evidence>
<evidence type="ECO:0000313" key="3">
    <source>
        <dbReference type="EMBL" id="CAK9021978.1"/>
    </source>
</evidence>
<dbReference type="EMBL" id="CAXAMM010010001">
    <property type="protein sequence ID" value="CAK9021976.1"/>
    <property type="molecule type" value="Genomic_DNA"/>
</dbReference>
<keyword evidence="4" id="KW-1185">Reference proteome</keyword>
<sequence length="1119" mass="126412">MEDETDGWGDFEEIDFAEADDPPSELKDETPEAEDVTKPKDAEKSATSKPSGWGSLMNFGQALLAEASHALTTEPEPDSPDDKLQTDLAALLQHYHHVLEDIYRQHNPERVSDIQKLIDRYREQAEKVEDFGAFKAHCEEKLESFHQAVCKKYGVEVAAPTPAHPSPDEPIRAASAPPIRAAIVAIYETHNPAKLSHVDELLQKFKGKESTLYKSICEKYGVEPDPAWLEDEPKAEPTTSLGGLFGGAFNAARSLGGATALQSLQTAAEGLHTLREKVERSFDEALADRGDALAEPGEASGGTKDGEEEAGPPDTEATVQEKKDSSGEVHAEQNTEAQERLEQERLEQEQQEAERQEQERLPTEKEEAERLQREREEQERLEQERLEQERLLKETEEAEEEPNPFEATSNTEDSPSTQQQEGEGSEASPSQSPAAEGNKALELLAEYEVRVKEVYQKHNPDALSDPHLDQILSKYREQILSRPQDANNPQVLERYRERLESLYKAISARYVDEGKDLKAMYIEQITAIYREHNPTKLAEVDKLFEKYAEQLPVLYQSICQKYDVKPLPELVENDSTVAHRAPAEESKSLWGASFLTSGLQTLKTLHGAAEGIREHMEKSFEEAIRSEEDISAMQMVQGLGQAAEKGAQKAEMKSAKEVVSTALPTSSGDPESAVEGASNEKSTTAAKVVISSENMQEFEALQLEKEKLTKENRNLKAEKDNLIMEGTKMSRRVQSVEERMKAMSSELRRAEQQTAEAERRNETLSGQLARMTSRAEKAEAQCGELKGEARKTLAELERAKQQLQGEKRQMQADHQALQMKTRESTEKERRMEERIQHLCHERDELRATSSSLTVELQQALGAVDHLERRLQQQAQEAEQLQEQHRRQLEAAECEFVNESMPYQQRLGELEAQLAHQEQKFLEREAVAYRERDKERAELEAAKEELQRREAMQERRARELRDEVERAKAAQCELQELRKEMAEVDSAREAADRSREAAEGELKLESARRRSLEQRQQDLQQQVEKLQSSTTGGVKESELQLRMQVSAVTQQRDNLQQEVLKLQKRVEAQRAGDAQTQMAQRFELALQAIGKLQEELEACQAQRDAFQKKCQQLAGQGAGA</sequence>
<feature type="compositionally biased region" description="Basic and acidic residues" evidence="1">
    <location>
        <begin position="820"/>
        <end position="829"/>
    </location>
</feature>
<organism evidence="2 4">
    <name type="scientific">Durusdinium trenchii</name>
    <dbReference type="NCBI Taxonomy" id="1381693"/>
    <lineage>
        <taxon>Eukaryota</taxon>
        <taxon>Sar</taxon>
        <taxon>Alveolata</taxon>
        <taxon>Dinophyceae</taxon>
        <taxon>Suessiales</taxon>
        <taxon>Symbiodiniaceae</taxon>
        <taxon>Durusdinium</taxon>
    </lineage>
</organism>
<feature type="region of interest" description="Disordered" evidence="1">
    <location>
        <begin position="979"/>
        <end position="1037"/>
    </location>
</feature>
<reference evidence="2 4" key="1">
    <citation type="submission" date="2024-02" db="EMBL/GenBank/DDBJ databases">
        <authorList>
            <person name="Chen Y."/>
            <person name="Shah S."/>
            <person name="Dougan E. K."/>
            <person name="Thang M."/>
            <person name="Chan C."/>
        </authorList>
    </citation>
    <scope>NUCLEOTIDE SEQUENCE [LARGE SCALE GENOMIC DNA]</scope>
</reference>
<feature type="compositionally biased region" description="Acidic residues" evidence="1">
    <location>
        <begin position="1"/>
        <end position="23"/>
    </location>
</feature>
<proteinExistence type="predicted"/>
<evidence type="ECO:0000313" key="4">
    <source>
        <dbReference type="Proteomes" id="UP001642464"/>
    </source>
</evidence>
<evidence type="ECO:0000256" key="1">
    <source>
        <dbReference type="SAM" id="MobiDB-lite"/>
    </source>
</evidence>
<feature type="region of interest" description="Disordered" evidence="1">
    <location>
        <begin position="802"/>
        <end position="829"/>
    </location>
</feature>
<dbReference type="EMBL" id="CAXAMM010010001">
    <property type="protein sequence ID" value="CAK9021978.1"/>
    <property type="molecule type" value="Genomic_DNA"/>
</dbReference>
<feature type="region of interest" description="Disordered" evidence="1">
    <location>
        <begin position="1"/>
        <end position="54"/>
    </location>
</feature>
<feature type="compositionally biased region" description="Low complexity" evidence="1">
    <location>
        <begin position="414"/>
        <end position="436"/>
    </location>
</feature>
<feature type="compositionally biased region" description="Basic and acidic residues" evidence="1">
    <location>
        <begin position="802"/>
        <end position="811"/>
    </location>
</feature>
<gene>
    <name evidence="2" type="ORF">SCF082_LOCUS15582</name>
</gene>
<dbReference type="Proteomes" id="UP001642464">
    <property type="component" value="Unassembled WGS sequence"/>
</dbReference>
<feature type="compositionally biased region" description="Basic and acidic residues" evidence="1">
    <location>
        <begin position="979"/>
        <end position="1015"/>
    </location>
</feature>
<feature type="compositionally biased region" description="Basic and acidic residues" evidence="1">
    <location>
        <begin position="319"/>
        <end position="395"/>
    </location>
</feature>
<feature type="compositionally biased region" description="Basic and acidic residues" evidence="1">
    <location>
        <begin position="24"/>
        <end position="46"/>
    </location>
</feature>
<feature type="region of interest" description="Disordered" evidence="1">
    <location>
        <begin position="659"/>
        <end position="682"/>
    </location>
</feature>
<feature type="region of interest" description="Disordered" evidence="1">
    <location>
        <begin position="931"/>
        <end position="961"/>
    </location>
</feature>
<protein>
    <submittedName>
        <fullName evidence="3">Protein PF14_0175</fullName>
    </submittedName>
</protein>
<comment type="caution">
    <text evidence="2">The sequence shown here is derived from an EMBL/GenBank/DDBJ whole genome shotgun (WGS) entry which is preliminary data.</text>
</comment>
<feature type="region of interest" description="Disordered" evidence="1">
    <location>
        <begin position="290"/>
        <end position="436"/>
    </location>
</feature>
<accession>A0ABP0K5F0</accession>
<feature type="compositionally biased region" description="Low complexity" evidence="1">
    <location>
        <begin position="1016"/>
        <end position="1026"/>
    </location>
</feature>
<name>A0ABP0K5F0_9DINO</name>